<protein>
    <submittedName>
        <fullName evidence="2">Uncharacterized protein</fullName>
    </submittedName>
</protein>
<reference evidence="2 3" key="1">
    <citation type="submission" date="2014-04" db="EMBL/GenBank/DDBJ databases">
        <authorList>
            <consortium name="DOE Joint Genome Institute"/>
            <person name="Kuo A."/>
            <person name="Martino E."/>
            <person name="Perotto S."/>
            <person name="Kohler A."/>
            <person name="Nagy L.G."/>
            <person name="Floudas D."/>
            <person name="Copeland A."/>
            <person name="Barry K.W."/>
            <person name="Cichocki N."/>
            <person name="Veneault-Fourrey C."/>
            <person name="LaButti K."/>
            <person name="Lindquist E.A."/>
            <person name="Lipzen A."/>
            <person name="Lundell T."/>
            <person name="Morin E."/>
            <person name="Murat C."/>
            <person name="Sun H."/>
            <person name="Tunlid A."/>
            <person name="Henrissat B."/>
            <person name="Grigoriev I.V."/>
            <person name="Hibbett D.S."/>
            <person name="Martin F."/>
            <person name="Nordberg H.P."/>
            <person name="Cantor M.N."/>
            <person name="Hua S.X."/>
        </authorList>
    </citation>
    <scope>NUCLEOTIDE SEQUENCE [LARGE SCALE GENOMIC DNA]</scope>
    <source>
        <strain evidence="2 3">Zn</strain>
    </source>
</reference>
<reference evidence="3" key="2">
    <citation type="submission" date="2015-01" db="EMBL/GenBank/DDBJ databases">
        <title>Evolutionary Origins and Diversification of the Mycorrhizal Mutualists.</title>
        <authorList>
            <consortium name="DOE Joint Genome Institute"/>
            <consortium name="Mycorrhizal Genomics Consortium"/>
            <person name="Kohler A."/>
            <person name="Kuo A."/>
            <person name="Nagy L.G."/>
            <person name="Floudas D."/>
            <person name="Copeland A."/>
            <person name="Barry K.W."/>
            <person name="Cichocki N."/>
            <person name="Veneault-Fourrey C."/>
            <person name="LaButti K."/>
            <person name="Lindquist E.A."/>
            <person name="Lipzen A."/>
            <person name="Lundell T."/>
            <person name="Morin E."/>
            <person name="Murat C."/>
            <person name="Riley R."/>
            <person name="Ohm R."/>
            <person name="Sun H."/>
            <person name="Tunlid A."/>
            <person name="Henrissat B."/>
            <person name="Grigoriev I.V."/>
            <person name="Hibbett D.S."/>
            <person name="Martin F."/>
        </authorList>
    </citation>
    <scope>NUCLEOTIDE SEQUENCE [LARGE SCALE GENOMIC DNA]</scope>
    <source>
        <strain evidence="3">Zn</strain>
    </source>
</reference>
<evidence type="ECO:0000313" key="2">
    <source>
        <dbReference type="EMBL" id="KIM99270.1"/>
    </source>
</evidence>
<evidence type="ECO:0000256" key="1">
    <source>
        <dbReference type="SAM" id="SignalP"/>
    </source>
</evidence>
<dbReference type="Proteomes" id="UP000054321">
    <property type="component" value="Unassembled WGS sequence"/>
</dbReference>
<name>A0A0C3GTA1_OIDMZ</name>
<accession>A0A0C3GTA1</accession>
<dbReference type="InParanoid" id="A0A0C3GTA1"/>
<proteinExistence type="predicted"/>
<dbReference type="HOGENOM" id="CLU_1525623_0_0_1"/>
<dbReference type="AlphaFoldDB" id="A0A0C3GTA1"/>
<gene>
    <name evidence="2" type="ORF">OIDMADRAFT_30886</name>
</gene>
<feature type="chain" id="PRO_5002174620" evidence="1">
    <location>
        <begin position="21"/>
        <end position="176"/>
    </location>
</feature>
<dbReference type="EMBL" id="KN832879">
    <property type="protein sequence ID" value="KIM99270.1"/>
    <property type="molecule type" value="Genomic_DNA"/>
</dbReference>
<feature type="signal peptide" evidence="1">
    <location>
        <begin position="1"/>
        <end position="20"/>
    </location>
</feature>
<evidence type="ECO:0000313" key="3">
    <source>
        <dbReference type="Proteomes" id="UP000054321"/>
    </source>
</evidence>
<organism evidence="2 3">
    <name type="scientific">Oidiodendron maius (strain Zn)</name>
    <dbReference type="NCBI Taxonomy" id="913774"/>
    <lineage>
        <taxon>Eukaryota</taxon>
        <taxon>Fungi</taxon>
        <taxon>Dikarya</taxon>
        <taxon>Ascomycota</taxon>
        <taxon>Pezizomycotina</taxon>
        <taxon>Leotiomycetes</taxon>
        <taxon>Leotiomycetes incertae sedis</taxon>
        <taxon>Myxotrichaceae</taxon>
        <taxon>Oidiodendron</taxon>
    </lineage>
</organism>
<sequence>MRFTALIVGVIFGLVGMAVAVPVETIESLEDRVNNPILLIVCLSRQMADDIPDDRIACKRPPTLYSGVHHFRWLTRRWIMEQDRFLSRQTADEALDDEYVLPQQIPDDALDDGAELNQIQSPRHTSESPAVPQVNWTRQHGSWNGTAHGLCSLPWLSRVKWRSLAKGFVHNVVVSL</sequence>
<keyword evidence="3" id="KW-1185">Reference proteome</keyword>
<keyword evidence="1" id="KW-0732">Signal</keyword>